<evidence type="ECO:0000313" key="1">
    <source>
        <dbReference type="EMBL" id="CRY95976.1"/>
    </source>
</evidence>
<protein>
    <submittedName>
        <fullName evidence="1">Uncharacterized protein</fullName>
    </submittedName>
</protein>
<accession>A0A0H5Q1V1</accession>
<name>A0A0H5Q1V1_9ZZZZ</name>
<dbReference type="AlphaFoldDB" id="A0A0H5Q1V1"/>
<reference evidence="1" key="2">
    <citation type="submission" date="2015-07" db="EMBL/GenBank/DDBJ databases">
        <title>Plasmids, circular viruses and viroids from rat gut.</title>
        <authorList>
            <person name="Jorgensen T.J."/>
            <person name="Hansen M.A."/>
            <person name="Xu Z."/>
            <person name="Tabak M.A."/>
            <person name="Sorensen S.J."/>
            <person name="Hansen L.H."/>
        </authorList>
    </citation>
    <scope>NUCLEOTIDE SEQUENCE</scope>
    <source>
        <strain evidence="1">RGFK0849</strain>
    </source>
</reference>
<organism evidence="1">
    <name type="scientific">uncultured prokaryote</name>
    <dbReference type="NCBI Taxonomy" id="198431"/>
    <lineage>
        <taxon>unclassified sequences</taxon>
        <taxon>environmental samples</taxon>
    </lineage>
</organism>
<proteinExistence type="predicted"/>
<sequence>MSEPHDDDLVELLIEDLAGLDDAEFFDVVIRGNPPQ</sequence>
<dbReference type="EMBL" id="LN853454">
    <property type="protein sequence ID" value="CRY95976.1"/>
    <property type="molecule type" value="Genomic_DNA"/>
</dbReference>
<reference evidence="1" key="1">
    <citation type="submission" date="2015-06" db="EMBL/GenBank/DDBJ databases">
        <authorList>
            <person name="Joergensen T."/>
        </authorList>
    </citation>
    <scope>NUCLEOTIDE SEQUENCE</scope>
    <source>
        <strain evidence="1">RGFK0849</strain>
    </source>
</reference>